<dbReference type="Pfam" id="PF26482">
    <property type="entry name" value="DUF8155"/>
    <property type="match status" value="1"/>
</dbReference>
<evidence type="ECO:0000259" key="2">
    <source>
        <dbReference type="Pfam" id="PF26483"/>
    </source>
</evidence>
<sequence length="316" mass="35732">MTQPEFYNIVNKDDILVSIPQSSHFTIGTSPYYAHQHGLGIDIYQSLELKNYEAFSPISGTILKVKPLLAPKPKFQGGIDKDYITLVSNNDDPSITYKILHIKPRVKVGEKITIGDLLGKTIRNGYFANWSSPHLHLEIRHNDNAIRATGGIPFSFTTIRGTKKNKTKPKITNEFRIRIHSINSEFFLARFPKDLYFNTNNIYGVIGAVNNINCILDGGIPHYSNGTIIYDNQMKLKIGDPVYLGARMIGKIVEYREQFGFLKFESNIKFFLDGAEVRGISLFLANSRPLIKIIPLKEELPNFDKKSSLVLTVHSN</sequence>
<feature type="domain" description="DUF8155" evidence="2">
    <location>
        <begin position="211"/>
        <end position="297"/>
    </location>
</feature>
<evidence type="ECO:0008006" key="4">
    <source>
        <dbReference type="Google" id="ProtNLM"/>
    </source>
</evidence>
<dbReference type="AlphaFoldDB" id="A0A0F9QTX5"/>
<dbReference type="InterPro" id="IPR058817">
    <property type="entry name" value="DUF8155_C"/>
</dbReference>
<dbReference type="InterPro" id="IPR058468">
    <property type="entry name" value="DUF8155_N"/>
</dbReference>
<dbReference type="EMBL" id="LAZR01003600">
    <property type="protein sequence ID" value="KKN16581.1"/>
    <property type="molecule type" value="Genomic_DNA"/>
</dbReference>
<comment type="caution">
    <text evidence="3">The sequence shown here is derived from an EMBL/GenBank/DDBJ whole genome shotgun (WGS) entry which is preliminary data.</text>
</comment>
<protein>
    <recommendedName>
        <fullName evidence="4">Peptidase M23 domain-containing protein</fullName>
    </recommendedName>
</protein>
<proteinExistence type="predicted"/>
<accession>A0A0F9QTX5</accession>
<reference evidence="3" key="1">
    <citation type="journal article" date="2015" name="Nature">
        <title>Complex archaea that bridge the gap between prokaryotes and eukaryotes.</title>
        <authorList>
            <person name="Spang A."/>
            <person name="Saw J.H."/>
            <person name="Jorgensen S.L."/>
            <person name="Zaremba-Niedzwiedzka K."/>
            <person name="Martijn J."/>
            <person name="Lind A.E."/>
            <person name="van Eijk R."/>
            <person name="Schleper C."/>
            <person name="Guy L."/>
            <person name="Ettema T.J."/>
        </authorList>
    </citation>
    <scope>NUCLEOTIDE SEQUENCE</scope>
</reference>
<feature type="domain" description="DUF8155" evidence="1">
    <location>
        <begin position="21"/>
        <end position="154"/>
    </location>
</feature>
<dbReference type="Gene3D" id="2.70.70.10">
    <property type="entry name" value="Glucose Permease (Domain IIA)"/>
    <property type="match status" value="1"/>
</dbReference>
<gene>
    <name evidence="3" type="ORF">LCGC14_0974430</name>
</gene>
<name>A0A0F9QTX5_9ZZZZ</name>
<organism evidence="3">
    <name type="scientific">marine sediment metagenome</name>
    <dbReference type="NCBI Taxonomy" id="412755"/>
    <lineage>
        <taxon>unclassified sequences</taxon>
        <taxon>metagenomes</taxon>
        <taxon>ecological metagenomes</taxon>
    </lineage>
</organism>
<evidence type="ECO:0000313" key="3">
    <source>
        <dbReference type="EMBL" id="KKN16581.1"/>
    </source>
</evidence>
<dbReference type="InterPro" id="IPR011055">
    <property type="entry name" value="Dup_hybrid_motif"/>
</dbReference>
<dbReference type="Pfam" id="PF26483">
    <property type="entry name" value="DUF8155_C"/>
    <property type="match status" value="1"/>
</dbReference>
<evidence type="ECO:0000259" key="1">
    <source>
        <dbReference type="Pfam" id="PF26482"/>
    </source>
</evidence>